<evidence type="ECO:0000313" key="12">
    <source>
        <dbReference type="Proteomes" id="UP000076420"/>
    </source>
</evidence>
<gene>
    <name evidence="11" type="primary">106052699</name>
</gene>
<dbReference type="GO" id="GO:0006493">
    <property type="term" value="P:protein O-linked glycosylation"/>
    <property type="evidence" value="ECO:0007669"/>
    <property type="project" value="TreeGrafter"/>
</dbReference>
<evidence type="ECO:0000256" key="4">
    <source>
        <dbReference type="ARBA" id="ARBA00022679"/>
    </source>
</evidence>
<keyword evidence="5 10" id="KW-0812">Transmembrane</keyword>
<dbReference type="Gene3D" id="3.90.550.50">
    <property type="match status" value="1"/>
</dbReference>
<evidence type="ECO:0000256" key="2">
    <source>
        <dbReference type="ARBA" id="ARBA00008661"/>
    </source>
</evidence>
<dbReference type="PANTHER" id="PTHR11214:SF364">
    <property type="entry name" value="HEXOSYLTRANSFERASE"/>
    <property type="match status" value="1"/>
</dbReference>
<dbReference type="Pfam" id="PF01762">
    <property type="entry name" value="Galactosyl_T"/>
    <property type="match status" value="1"/>
</dbReference>
<keyword evidence="8 10" id="KW-0333">Golgi apparatus</keyword>
<comment type="similarity">
    <text evidence="2 10">Belongs to the glycosyltransferase 31 family.</text>
</comment>
<dbReference type="InterPro" id="IPR002659">
    <property type="entry name" value="Glyco_trans_31"/>
</dbReference>
<comment type="subcellular location">
    <subcellularLocation>
        <location evidence="1 10">Golgi apparatus membrane</location>
        <topology evidence="1 10">Single-pass type II membrane protein</topology>
    </subcellularLocation>
</comment>
<evidence type="ECO:0000313" key="11">
    <source>
        <dbReference type="EnsemblMetazoa" id="BGLB025473-PA"/>
    </source>
</evidence>
<evidence type="ECO:0000256" key="7">
    <source>
        <dbReference type="ARBA" id="ARBA00022989"/>
    </source>
</evidence>
<evidence type="ECO:0000256" key="6">
    <source>
        <dbReference type="ARBA" id="ARBA00022968"/>
    </source>
</evidence>
<dbReference type="STRING" id="6526.A0A2C9KZY5"/>
<dbReference type="OrthoDB" id="6146401at2759"/>
<dbReference type="GO" id="GO:0016758">
    <property type="term" value="F:hexosyltransferase activity"/>
    <property type="evidence" value="ECO:0007669"/>
    <property type="project" value="InterPro"/>
</dbReference>
<proteinExistence type="inferred from homology"/>
<dbReference type="GO" id="GO:0000139">
    <property type="term" value="C:Golgi membrane"/>
    <property type="evidence" value="ECO:0007669"/>
    <property type="project" value="UniProtKB-SubCell"/>
</dbReference>
<evidence type="ECO:0000256" key="8">
    <source>
        <dbReference type="ARBA" id="ARBA00023034"/>
    </source>
</evidence>
<sequence length="366" mass="41895">MIKHEHPDSICSSDYTAFLNFRHLSTTYSFRSMAASAKVSGHFIFLIVAYGAVTVLLFFNTYGLSKKKYAEKGNFSEPNTRSAYLDFNEGPSSLDVDPRDLKSVFLQMDTILNKEKRSILSFLSQPIINNHNFTYLHNPERKCIDTRTETLIVVPSAPENFQNRENIRNGDYSNFTRNSGNQAQLLFFIGQTKSNETQHKINNESQTHNDIVQVSFDDIYHNIRLKAVSMLKWTSTFCRQANYVIRVDDDILVNLTSVLEATKKAHSNYFNFILGLLRFNDSPLRKKGKVYLSREEYPDAFFPPFALGGLLSYPILTVQLLYKAALRVKPIWLDDVFITGLCAQKVGVKLLSDPAFVFKHKGQWAH</sequence>
<dbReference type="PANTHER" id="PTHR11214">
    <property type="entry name" value="BETA-1,3-N-ACETYLGLUCOSAMINYLTRANSFERASE"/>
    <property type="match status" value="1"/>
</dbReference>
<dbReference type="EC" id="2.4.1.-" evidence="10"/>
<keyword evidence="9 10" id="KW-0472">Membrane</keyword>
<name>A0A2C9KZY5_BIOGL</name>
<dbReference type="AlphaFoldDB" id="A0A2C9KZY5"/>
<keyword evidence="4" id="KW-0808">Transferase</keyword>
<protein>
    <recommendedName>
        <fullName evidence="10">Hexosyltransferase</fullName>
        <ecNumber evidence="10">2.4.1.-</ecNumber>
    </recommendedName>
</protein>
<keyword evidence="7 10" id="KW-1133">Transmembrane helix</keyword>
<keyword evidence="3 10" id="KW-0328">Glycosyltransferase</keyword>
<organism evidence="11 12">
    <name type="scientific">Biomphalaria glabrata</name>
    <name type="common">Bloodfluke planorb</name>
    <name type="synonym">Freshwater snail</name>
    <dbReference type="NCBI Taxonomy" id="6526"/>
    <lineage>
        <taxon>Eukaryota</taxon>
        <taxon>Metazoa</taxon>
        <taxon>Spiralia</taxon>
        <taxon>Lophotrochozoa</taxon>
        <taxon>Mollusca</taxon>
        <taxon>Gastropoda</taxon>
        <taxon>Heterobranchia</taxon>
        <taxon>Euthyneura</taxon>
        <taxon>Panpulmonata</taxon>
        <taxon>Hygrophila</taxon>
        <taxon>Lymnaeoidea</taxon>
        <taxon>Planorbidae</taxon>
        <taxon>Biomphalaria</taxon>
    </lineage>
</organism>
<dbReference type="VEuPathDB" id="VectorBase:BGLB025473"/>
<dbReference type="Proteomes" id="UP000076420">
    <property type="component" value="Unassembled WGS sequence"/>
</dbReference>
<dbReference type="KEGG" id="bgt:106052699"/>
<dbReference type="VEuPathDB" id="VectorBase:BGLAX_030315"/>
<evidence type="ECO:0000256" key="1">
    <source>
        <dbReference type="ARBA" id="ARBA00004323"/>
    </source>
</evidence>
<keyword evidence="6 10" id="KW-0735">Signal-anchor</keyword>
<reference evidence="11" key="1">
    <citation type="submission" date="2020-05" db="UniProtKB">
        <authorList>
            <consortium name="EnsemblMetazoa"/>
        </authorList>
    </citation>
    <scope>IDENTIFICATION</scope>
    <source>
        <strain evidence="11">BB02</strain>
    </source>
</reference>
<feature type="transmembrane region" description="Helical" evidence="10">
    <location>
        <begin position="39"/>
        <end position="59"/>
    </location>
</feature>
<evidence type="ECO:0000256" key="10">
    <source>
        <dbReference type="RuleBase" id="RU363063"/>
    </source>
</evidence>
<accession>A0A2C9KZY5</accession>
<dbReference type="EnsemblMetazoa" id="BGLB025473-RA">
    <property type="protein sequence ID" value="BGLB025473-PA"/>
    <property type="gene ID" value="BGLB025473"/>
</dbReference>
<evidence type="ECO:0000256" key="5">
    <source>
        <dbReference type="ARBA" id="ARBA00022692"/>
    </source>
</evidence>
<evidence type="ECO:0000256" key="3">
    <source>
        <dbReference type="ARBA" id="ARBA00022676"/>
    </source>
</evidence>
<evidence type="ECO:0000256" key="9">
    <source>
        <dbReference type="ARBA" id="ARBA00023136"/>
    </source>
</evidence>